<dbReference type="InterPro" id="IPR013685">
    <property type="entry name" value="POTRA_FtsQ_type"/>
</dbReference>
<evidence type="ECO:0000256" key="7">
    <source>
        <dbReference type="ARBA" id="ARBA00023306"/>
    </source>
</evidence>
<dbReference type="Pfam" id="PF03799">
    <property type="entry name" value="FtsQ_DivIB_C"/>
    <property type="match status" value="1"/>
</dbReference>
<sequence>MGRRGKIKKNTRVKKREQAKSRIRERRKKLVKKIGKLLLMVLFLVGLIFGIEKIERFAVTSSYFQIEEIDFKGMVSLEREELENMAGIKLGENIFNVSPKEIVQHLEAYYIIRSATVRRVLPRRVFVIIDERRGIASVEGKDRLYLIDREGFLFFSDFSGGKLPHITGIDKAKIKEGARLTQDRLQLALDIIEYAEITFSEIDLSGRHLLLKTEETKIFFEEEQWERRLADAALIVSDIHQRGEKAEYIDMRFAHPVIKLR</sequence>
<keyword evidence="3" id="KW-0132">Cell division</keyword>
<evidence type="ECO:0000256" key="5">
    <source>
        <dbReference type="ARBA" id="ARBA00022989"/>
    </source>
</evidence>
<evidence type="ECO:0000256" key="6">
    <source>
        <dbReference type="ARBA" id="ARBA00023136"/>
    </source>
</evidence>
<dbReference type="Pfam" id="PF08478">
    <property type="entry name" value="POTRA_1"/>
    <property type="match status" value="1"/>
</dbReference>
<protein>
    <recommendedName>
        <fullName evidence="8">POTRA domain-containing protein</fullName>
    </recommendedName>
</protein>
<keyword evidence="4" id="KW-0812">Transmembrane</keyword>
<evidence type="ECO:0000313" key="9">
    <source>
        <dbReference type="EMBL" id="RIH99755.1"/>
    </source>
</evidence>
<gene>
    <name evidence="9" type="ORF">B9J77_04675</name>
</gene>
<keyword evidence="6" id="KW-0472">Membrane</keyword>
<proteinExistence type="predicted"/>
<dbReference type="PANTHER" id="PTHR37820:SF1">
    <property type="entry name" value="CELL DIVISION PROTEIN FTSQ"/>
    <property type="match status" value="1"/>
</dbReference>
<evidence type="ECO:0000313" key="10">
    <source>
        <dbReference type="Proteomes" id="UP000266287"/>
    </source>
</evidence>
<evidence type="ECO:0000259" key="8">
    <source>
        <dbReference type="PROSITE" id="PS51779"/>
    </source>
</evidence>
<dbReference type="InterPro" id="IPR005548">
    <property type="entry name" value="Cell_div_FtsQ/DivIB_C"/>
</dbReference>
<name>A0A399FW80_UNCN2</name>
<dbReference type="InterPro" id="IPR050487">
    <property type="entry name" value="FtsQ_DivIB"/>
</dbReference>
<dbReference type="Gene3D" id="3.10.20.310">
    <property type="entry name" value="membrane protein fhac"/>
    <property type="match status" value="1"/>
</dbReference>
<dbReference type="GO" id="GO:0005886">
    <property type="term" value="C:plasma membrane"/>
    <property type="evidence" value="ECO:0007669"/>
    <property type="project" value="TreeGrafter"/>
</dbReference>
<organism evidence="9 10">
    <name type="scientific">candidate division NPL-UPA2 bacterium Unc8</name>
    <dbReference type="NCBI Taxonomy" id="1980939"/>
    <lineage>
        <taxon>Bacteria</taxon>
    </lineage>
</organism>
<comment type="caution">
    <text evidence="9">The sequence shown here is derived from an EMBL/GenBank/DDBJ whole genome shotgun (WGS) entry which is preliminary data.</text>
</comment>
<evidence type="ECO:0000256" key="3">
    <source>
        <dbReference type="ARBA" id="ARBA00022618"/>
    </source>
</evidence>
<dbReference type="InterPro" id="IPR034746">
    <property type="entry name" value="POTRA"/>
</dbReference>
<dbReference type="Proteomes" id="UP000266287">
    <property type="component" value="Unassembled WGS sequence"/>
</dbReference>
<dbReference type="PANTHER" id="PTHR37820">
    <property type="entry name" value="CELL DIVISION PROTEIN DIVIB"/>
    <property type="match status" value="1"/>
</dbReference>
<dbReference type="AlphaFoldDB" id="A0A399FW80"/>
<keyword evidence="5" id="KW-1133">Transmembrane helix</keyword>
<reference evidence="9 10" key="1">
    <citation type="submission" date="2018-08" db="EMBL/GenBank/DDBJ databases">
        <title>Draft genome of candidate division NPL-UPA2 bacterium Unc8 that adapted to ultra-basic serpentinizing groundwater.</title>
        <authorList>
            <person name="Ishii S."/>
            <person name="Suzuki S."/>
            <person name="Nealson K.H."/>
        </authorList>
    </citation>
    <scope>NUCLEOTIDE SEQUENCE [LARGE SCALE GENOMIC DNA]</scope>
    <source>
        <strain evidence="9">Unc8</strain>
    </source>
</reference>
<feature type="domain" description="POTRA" evidence="8">
    <location>
        <begin position="64"/>
        <end position="132"/>
    </location>
</feature>
<evidence type="ECO:0000256" key="2">
    <source>
        <dbReference type="ARBA" id="ARBA00022475"/>
    </source>
</evidence>
<keyword evidence="2" id="KW-1003">Cell membrane</keyword>
<evidence type="ECO:0000256" key="4">
    <source>
        <dbReference type="ARBA" id="ARBA00022692"/>
    </source>
</evidence>
<keyword evidence="7" id="KW-0131">Cell cycle</keyword>
<dbReference type="EMBL" id="NDHY01000013">
    <property type="protein sequence ID" value="RIH99755.1"/>
    <property type="molecule type" value="Genomic_DNA"/>
</dbReference>
<evidence type="ECO:0000256" key="1">
    <source>
        <dbReference type="ARBA" id="ARBA00004370"/>
    </source>
</evidence>
<comment type="subcellular location">
    <subcellularLocation>
        <location evidence="1">Membrane</location>
    </subcellularLocation>
</comment>
<accession>A0A399FW80</accession>
<dbReference type="GO" id="GO:0051301">
    <property type="term" value="P:cell division"/>
    <property type="evidence" value="ECO:0007669"/>
    <property type="project" value="UniProtKB-KW"/>
</dbReference>
<dbReference type="PROSITE" id="PS51779">
    <property type="entry name" value="POTRA"/>
    <property type="match status" value="1"/>
</dbReference>